<dbReference type="Proteomes" id="UP001315001">
    <property type="component" value="Unassembled WGS sequence"/>
</dbReference>
<feature type="transmembrane region" description="Helical" evidence="2">
    <location>
        <begin position="87"/>
        <end position="105"/>
    </location>
</feature>
<reference evidence="4 5" key="1">
    <citation type="submission" date="2021-02" db="EMBL/GenBank/DDBJ databases">
        <title>Lactate utilizing bacteria of the human gut.</title>
        <authorList>
            <person name="Sheridan P.O."/>
        </authorList>
    </citation>
    <scope>NUCLEOTIDE SEQUENCE [LARGE SCALE GENOMIC DNA]</scope>
    <source>
        <strain evidence="4 5">HTF-83D</strain>
    </source>
</reference>
<keyword evidence="2" id="KW-1133">Transmembrane helix</keyword>
<keyword evidence="5" id="KW-1185">Reference proteome</keyword>
<evidence type="ECO:0000313" key="5">
    <source>
        <dbReference type="Proteomes" id="UP001315001"/>
    </source>
</evidence>
<gene>
    <name evidence="4" type="ORF">JYQ75_02515</name>
</gene>
<dbReference type="Pfam" id="PF14285">
    <property type="entry name" value="DUF4367"/>
    <property type="match status" value="1"/>
</dbReference>
<evidence type="ECO:0000313" key="4">
    <source>
        <dbReference type="EMBL" id="MBP0056283.1"/>
    </source>
</evidence>
<keyword evidence="2" id="KW-0472">Membrane</keyword>
<accession>A0ABS3ZG43</accession>
<proteinExistence type="predicted"/>
<sequence length="286" mass="33651">MTDKKFEELLKEAVEQCAEKEWEEISQKSKKIRYKPSKEFEEKMEKLYQKESCQNNFIGDEQTKSKSQLKDTKSEKRYFHMGKGKKRIILVAALVAVLLCGSVFAKETIREWRSNLIVKQEEDGLRIEYGGKEKEDTREDSKNAVLQNEKQSENKENEKITANQKKTIDYSVPAKYKLKWVPEGYKKETENSDEKDLYWYYMTYSNEKGDLIIYNQHDADYVIQMAFDKQKDRKEEVSVCGVKGKYFTHEDKGVIIYEVNGVTYTIQGAVSKQELIKMLENRERIG</sequence>
<keyword evidence="2" id="KW-0812">Transmembrane</keyword>
<feature type="compositionally biased region" description="Basic and acidic residues" evidence="1">
    <location>
        <begin position="129"/>
        <end position="142"/>
    </location>
</feature>
<organism evidence="4 5">
    <name type="scientific">Anaerobutyricum soehngenii</name>
    <dbReference type="NCBI Taxonomy" id="105843"/>
    <lineage>
        <taxon>Bacteria</taxon>
        <taxon>Bacillati</taxon>
        <taxon>Bacillota</taxon>
        <taxon>Clostridia</taxon>
        <taxon>Lachnospirales</taxon>
        <taxon>Lachnospiraceae</taxon>
        <taxon>Anaerobutyricum</taxon>
    </lineage>
</organism>
<feature type="compositionally biased region" description="Basic and acidic residues" evidence="1">
    <location>
        <begin position="150"/>
        <end position="159"/>
    </location>
</feature>
<evidence type="ECO:0000256" key="1">
    <source>
        <dbReference type="SAM" id="MobiDB-lite"/>
    </source>
</evidence>
<feature type="domain" description="DUF4367" evidence="3">
    <location>
        <begin position="175"/>
        <end position="281"/>
    </location>
</feature>
<evidence type="ECO:0000259" key="3">
    <source>
        <dbReference type="Pfam" id="PF14285"/>
    </source>
</evidence>
<evidence type="ECO:0000256" key="2">
    <source>
        <dbReference type="SAM" id="Phobius"/>
    </source>
</evidence>
<protein>
    <submittedName>
        <fullName evidence="4">DUF4367 domain-containing protein</fullName>
    </submittedName>
</protein>
<name>A0ABS3ZG43_9FIRM</name>
<dbReference type="RefSeq" id="WP_147607211.1">
    <property type="nucleotide sequence ID" value="NZ_JAFIQO010000087.1"/>
</dbReference>
<comment type="caution">
    <text evidence="4">The sequence shown here is derived from an EMBL/GenBank/DDBJ whole genome shotgun (WGS) entry which is preliminary data.</text>
</comment>
<dbReference type="InterPro" id="IPR025377">
    <property type="entry name" value="DUF4367"/>
</dbReference>
<dbReference type="EMBL" id="JAFIQO010000087">
    <property type="protein sequence ID" value="MBP0056283.1"/>
    <property type="molecule type" value="Genomic_DNA"/>
</dbReference>
<feature type="region of interest" description="Disordered" evidence="1">
    <location>
        <begin position="129"/>
        <end position="161"/>
    </location>
</feature>